<name>A0ABS2TMV5_9ACTN</name>
<evidence type="ECO:0000313" key="3">
    <source>
        <dbReference type="EMBL" id="MBM9503585.1"/>
    </source>
</evidence>
<sequence>MSNTSKRPRTAPPADPAAGAPAPAGRPVLRLMLAAAVAGLEGLAVAVWGITMCFTGGHNAVPAGLLVLVLAAIPLAAAHGLRKARKWSRGPALIMQLIALPMAWTMLHSGGPAVAGGIVLGLLAVLGLVLLVHPATTDALGIKRTASS</sequence>
<protein>
    <recommendedName>
        <fullName evidence="5">Integral membrane protein</fullName>
    </recommendedName>
</protein>
<proteinExistence type="predicted"/>
<organism evidence="3 4">
    <name type="scientific">Actinacidiphila acididurans</name>
    <dbReference type="NCBI Taxonomy" id="2784346"/>
    <lineage>
        <taxon>Bacteria</taxon>
        <taxon>Bacillati</taxon>
        <taxon>Actinomycetota</taxon>
        <taxon>Actinomycetes</taxon>
        <taxon>Kitasatosporales</taxon>
        <taxon>Streptomycetaceae</taxon>
        <taxon>Actinacidiphila</taxon>
    </lineage>
</organism>
<keyword evidence="2" id="KW-0812">Transmembrane</keyword>
<evidence type="ECO:0008006" key="5">
    <source>
        <dbReference type="Google" id="ProtNLM"/>
    </source>
</evidence>
<evidence type="ECO:0000256" key="1">
    <source>
        <dbReference type="SAM" id="MobiDB-lite"/>
    </source>
</evidence>
<feature type="transmembrane region" description="Helical" evidence="2">
    <location>
        <begin position="90"/>
        <end position="107"/>
    </location>
</feature>
<feature type="region of interest" description="Disordered" evidence="1">
    <location>
        <begin position="1"/>
        <end position="22"/>
    </location>
</feature>
<feature type="transmembrane region" description="Helical" evidence="2">
    <location>
        <begin position="60"/>
        <end position="78"/>
    </location>
</feature>
<evidence type="ECO:0000256" key="2">
    <source>
        <dbReference type="SAM" id="Phobius"/>
    </source>
</evidence>
<dbReference type="Proteomes" id="UP000749040">
    <property type="component" value="Unassembled WGS sequence"/>
</dbReference>
<gene>
    <name evidence="3" type="ORF">ITX44_03380</name>
</gene>
<accession>A0ABS2TMV5</accession>
<comment type="caution">
    <text evidence="3">The sequence shown here is derived from an EMBL/GenBank/DDBJ whole genome shotgun (WGS) entry which is preliminary data.</text>
</comment>
<dbReference type="RefSeq" id="WP_205355476.1">
    <property type="nucleotide sequence ID" value="NZ_JADKYB010000002.1"/>
</dbReference>
<dbReference type="EMBL" id="JADKYB010000002">
    <property type="protein sequence ID" value="MBM9503585.1"/>
    <property type="molecule type" value="Genomic_DNA"/>
</dbReference>
<keyword evidence="2" id="KW-1133">Transmembrane helix</keyword>
<keyword evidence="2" id="KW-0472">Membrane</keyword>
<feature type="transmembrane region" description="Helical" evidence="2">
    <location>
        <begin position="28"/>
        <end position="48"/>
    </location>
</feature>
<evidence type="ECO:0000313" key="4">
    <source>
        <dbReference type="Proteomes" id="UP000749040"/>
    </source>
</evidence>
<reference evidence="3 4" key="1">
    <citation type="submission" date="2021-01" db="EMBL/GenBank/DDBJ databases">
        <title>Streptomyces acididurans sp. nov., isolated from a peat swamp forest soil.</title>
        <authorList>
            <person name="Chantavorakit T."/>
            <person name="Duangmal K."/>
        </authorList>
    </citation>
    <scope>NUCLEOTIDE SEQUENCE [LARGE SCALE GENOMIC DNA]</scope>
    <source>
        <strain evidence="3 4">KK5PA1</strain>
    </source>
</reference>
<keyword evidence="4" id="KW-1185">Reference proteome</keyword>
<feature type="transmembrane region" description="Helical" evidence="2">
    <location>
        <begin position="113"/>
        <end position="133"/>
    </location>
</feature>